<protein>
    <recommendedName>
        <fullName evidence="5">Nucleoside phosphorylase domain-containing protein</fullName>
    </recommendedName>
</protein>
<evidence type="ECO:0008006" key="5">
    <source>
        <dbReference type="Google" id="ProtNLM"/>
    </source>
</evidence>
<dbReference type="Proteomes" id="UP000661280">
    <property type="component" value="Chromosome 5"/>
</dbReference>
<dbReference type="InterPro" id="IPR053137">
    <property type="entry name" value="NLR-like"/>
</dbReference>
<name>A0A146FYN6_ASPKA</name>
<dbReference type="SUPFAM" id="SSF53167">
    <property type="entry name" value="Purine and uridine phosphorylases"/>
    <property type="match status" value="1"/>
</dbReference>
<reference evidence="1" key="3">
    <citation type="submission" date="2021-01" db="EMBL/GenBank/DDBJ databases">
        <authorList>
            <consortium name="Aspergillus luchuensis mut. kawachii IFO 4304 genome sequencing consortium"/>
            <person name="Kazuki M."/>
            <person name="Futagami T."/>
        </authorList>
    </citation>
    <scope>NUCLEOTIDE SEQUENCE</scope>
    <source>
        <strain evidence="1">IFO 4308</strain>
    </source>
</reference>
<dbReference type="PANTHER" id="PTHR46082">
    <property type="entry name" value="ATP/GTP-BINDING PROTEIN-RELATED"/>
    <property type="match status" value="1"/>
</dbReference>
<reference evidence="3" key="2">
    <citation type="submission" date="2016-02" db="EMBL/GenBank/DDBJ databases">
        <title>Genome sequencing of Aspergillus luchuensis NBRC 4314.</title>
        <authorList>
            <person name="Yamada O."/>
        </authorList>
    </citation>
    <scope>NUCLEOTIDE SEQUENCE [LARGE SCALE GENOMIC DNA]</scope>
    <source>
        <strain evidence="3">RIB 2604</strain>
    </source>
</reference>
<dbReference type="InterPro" id="IPR035994">
    <property type="entry name" value="Nucleoside_phosphorylase_sf"/>
</dbReference>
<keyword evidence="4" id="KW-1185">Reference proteome</keyword>
<evidence type="ECO:0000313" key="2">
    <source>
        <dbReference type="EMBL" id="GAT29893.1"/>
    </source>
</evidence>
<dbReference type="Gene3D" id="3.40.50.1580">
    <property type="entry name" value="Nucleoside phosphorylase domain"/>
    <property type="match status" value="1"/>
</dbReference>
<dbReference type="GeneID" id="64961945"/>
<reference evidence="1" key="4">
    <citation type="submission" date="2021-02" db="EMBL/GenBank/DDBJ databases">
        <title>Aspergillus luchuensis mut. kawachii IFO 4304 genome sequence.</title>
        <authorList>
            <person name="Mori K."/>
            <person name="Kadooka C."/>
            <person name="Goto M."/>
            <person name="Futagami T."/>
        </authorList>
    </citation>
    <scope>NUCLEOTIDE SEQUENCE</scope>
    <source>
        <strain evidence="1">IFO 4308</strain>
    </source>
</reference>
<dbReference type="EMBL" id="AP024429">
    <property type="protein sequence ID" value="BCS00624.1"/>
    <property type="molecule type" value="Genomic_DNA"/>
</dbReference>
<dbReference type="EMBL" id="BCWF01000030">
    <property type="protein sequence ID" value="GAT29893.1"/>
    <property type="molecule type" value="Genomic_DNA"/>
</dbReference>
<evidence type="ECO:0000313" key="1">
    <source>
        <dbReference type="EMBL" id="BCS00624.1"/>
    </source>
</evidence>
<dbReference type="GO" id="GO:0009116">
    <property type="term" value="P:nucleoside metabolic process"/>
    <property type="evidence" value="ECO:0007669"/>
    <property type="project" value="InterPro"/>
</dbReference>
<evidence type="ECO:0000313" key="3">
    <source>
        <dbReference type="Proteomes" id="UP000075230"/>
    </source>
</evidence>
<dbReference type="Proteomes" id="UP000075230">
    <property type="component" value="Unassembled WGS sequence"/>
</dbReference>
<evidence type="ECO:0000313" key="4">
    <source>
        <dbReference type="Proteomes" id="UP000661280"/>
    </source>
</evidence>
<accession>A0A146FYN6</accession>
<reference evidence="2 3" key="1">
    <citation type="journal article" date="2016" name="DNA Res.">
        <title>Genome sequence of Aspergillus luchuensis NBRC 4314.</title>
        <authorList>
            <person name="Yamada O."/>
            <person name="Machida M."/>
            <person name="Hosoyama A."/>
            <person name="Goto M."/>
            <person name="Takahashi T."/>
            <person name="Futagami T."/>
            <person name="Yamagata Y."/>
            <person name="Takeuchi M."/>
            <person name="Kobayashi T."/>
            <person name="Koike H."/>
            <person name="Abe K."/>
            <person name="Asai K."/>
            <person name="Arita M."/>
            <person name="Fujita N."/>
            <person name="Fukuda K."/>
            <person name="Higa K."/>
            <person name="Horikawa H."/>
            <person name="Ishikawa T."/>
            <person name="Jinno K."/>
            <person name="Kato Y."/>
            <person name="Kirimura K."/>
            <person name="Mizutani O."/>
            <person name="Nakasone K."/>
            <person name="Sano M."/>
            <person name="Shiraishi Y."/>
            <person name="Tsukahara M."/>
            <person name="Gomi K."/>
        </authorList>
    </citation>
    <scope>NUCLEOTIDE SEQUENCE [LARGE SCALE GENOMIC DNA]</scope>
    <source>
        <strain evidence="2 3">RIB 2604</strain>
    </source>
</reference>
<dbReference type="RefSeq" id="XP_041544386.1">
    <property type="nucleotide sequence ID" value="XM_041690841.1"/>
</dbReference>
<gene>
    <name evidence="1" type="ORF">AKAW2_50965A</name>
    <name evidence="2" type="ORF">RIB2604_03102270</name>
</gene>
<sequence length="170" mass="18914">MHAVFFYSIYLTEIVESYPDMSSVYSDSGVEHDILFASDYDHDTLRDGSFCDGCDRSKLVQRQPRLSTAPRIHYGLIASGNRVMRDGKTRDKLRDGHDILCFEMEAAGIVDSFPCLVIRGICDYSDSHKNKAWQGYAAATAAAYAKELLSVIVGTQTDNSGDWTLCYGSD</sequence>
<dbReference type="KEGG" id="aluc:AKAW2_50965A"/>
<dbReference type="VEuPathDB" id="FungiDB:ASPFODRAFT_700811"/>
<dbReference type="PANTHER" id="PTHR46082:SF11">
    <property type="entry name" value="AAA+ ATPASE DOMAIN-CONTAINING PROTEIN-RELATED"/>
    <property type="match status" value="1"/>
</dbReference>
<proteinExistence type="predicted"/>
<dbReference type="AlphaFoldDB" id="A0A146FYN6"/>
<dbReference type="GO" id="GO:0003824">
    <property type="term" value="F:catalytic activity"/>
    <property type="evidence" value="ECO:0007669"/>
    <property type="project" value="InterPro"/>
</dbReference>
<dbReference type="OrthoDB" id="1577640at2759"/>
<organism evidence="2 3">
    <name type="scientific">Aspergillus kawachii</name>
    <name type="common">White koji mold</name>
    <name type="synonym">Aspergillus awamori var. kawachi</name>
    <dbReference type="NCBI Taxonomy" id="1069201"/>
    <lineage>
        <taxon>Eukaryota</taxon>
        <taxon>Fungi</taxon>
        <taxon>Dikarya</taxon>
        <taxon>Ascomycota</taxon>
        <taxon>Pezizomycotina</taxon>
        <taxon>Eurotiomycetes</taxon>
        <taxon>Eurotiomycetidae</taxon>
        <taxon>Eurotiales</taxon>
        <taxon>Aspergillaceae</taxon>
        <taxon>Aspergillus</taxon>
        <taxon>Aspergillus subgen. Circumdati</taxon>
    </lineage>
</organism>